<reference evidence="11" key="1">
    <citation type="journal article" date="2019" name="Int. J. Syst. Evol. Microbiol.">
        <title>The Global Catalogue of Microorganisms (GCM) 10K type strain sequencing project: providing services to taxonomists for standard genome sequencing and annotation.</title>
        <authorList>
            <consortium name="The Broad Institute Genomics Platform"/>
            <consortium name="The Broad Institute Genome Sequencing Center for Infectious Disease"/>
            <person name="Wu L."/>
            <person name="Ma J."/>
        </authorList>
    </citation>
    <scope>NUCLEOTIDE SEQUENCE [LARGE SCALE GENOMIC DNA]</scope>
    <source>
        <strain evidence="11">CGMCC 1.9106</strain>
    </source>
</reference>
<keyword evidence="5 8" id="KW-1133">Transmembrane helix</keyword>
<evidence type="ECO:0000256" key="2">
    <source>
        <dbReference type="ARBA" id="ARBA00010157"/>
    </source>
</evidence>
<feature type="compositionally biased region" description="Basic and acidic residues" evidence="7">
    <location>
        <begin position="1"/>
        <end position="14"/>
    </location>
</feature>
<protein>
    <submittedName>
        <fullName evidence="10">MMPL family transporter</fullName>
    </submittedName>
</protein>
<dbReference type="RefSeq" id="WP_376810722.1">
    <property type="nucleotide sequence ID" value="NZ_JBHTAC010000074.1"/>
</dbReference>
<evidence type="ECO:0000256" key="3">
    <source>
        <dbReference type="ARBA" id="ARBA00022475"/>
    </source>
</evidence>
<feature type="transmembrane region" description="Helical" evidence="8">
    <location>
        <begin position="217"/>
        <end position="238"/>
    </location>
</feature>
<gene>
    <name evidence="10" type="ORF">ACFQO7_36720</name>
</gene>
<dbReference type="InterPro" id="IPR004869">
    <property type="entry name" value="MMPL_dom"/>
</dbReference>
<evidence type="ECO:0000256" key="5">
    <source>
        <dbReference type="ARBA" id="ARBA00022989"/>
    </source>
</evidence>
<feature type="transmembrane region" description="Helical" evidence="8">
    <location>
        <begin position="721"/>
        <end position="740"/>
    </location>
</feature>
<feature type="domain" description="Membrane transport protein MMPL" evidence="9">
    <location>
        <begin position="535"/>
        <end position="760"/>
    </location>
</feature>
<evidence type="ECO:0000256" key="4">
    <source>
        <dbReference type="ARBA" id="ARBA00022692"/>
    </source>
</evidence>
<keyword evidence="11" id="KW-1185">Reference proteome</keyword>
<feature type="transmembrane region" description="Helical" evidence="8">
    <location>
        <begin position="293"/>
        <end position="314"/>
    </location>
</feature>
<dbReference type="PANTHER" id="PTHR33406">
    <property type="entry name" value="MEMBRANE PROTEIN MJ1562-RELATED"/>
    <property type="match status" value="1"/>
</dbReference>
<feature type="transmembrane region" description="Helical" evidence="8">
    <location>
        <begin position="615"/>
        <end position="636"/>
    </location>
</feature>
<dbReference type="Pfam" id="PF03176">
    <property type="entry name" value="MMPL"/>
    <property type="match status" value="2"/>
</dbReference>
<evidence type="ECO:0000256" key="6">
    <source>
        <dbReference type="ARBA" id="ARBA00023136"/>
    </source>
</evidence>
<feature type="domain" description="Membrane transport protein MMPL" evidence="9">
    <location>
        <begin position="64"/>
        <end position="383"/>
    </location>
</feature>
<evidence type="ECO:0000256" key="8">
    <source>
        <dbReference type="SAM" id="Phobius"/>
    </source>
</evidence>
<feature type="transmembrane region" description="Helical" evidence="8">
    <location>
        <begin position="250"/>
        <end position="272"/>
    </location>
</feature>
<feature type="region of interest" description="Disordered" evidence="7">
    <location>
        <begin position="475"/>
        <end position="523"/>
    </location>
</feature>
<keyword evidence="3" id="KW-1003">Cell membrane</keyword>
<feature type="transmembrane region" description="Helical" evidence="8">
    <location>
        <begin position="648"/>
        <end position="668"/>
    </location>
</feature>
<dbReference type="Proteomes" id="UP001596392">
    <property type="component" value="Unassembled WGS sequence"/>
</dbReference>
<feature type="compositionally biased region" description="Low complexity" evidence="7">
    <location>
        <begin position="479"/>
        <end position="519"/>
    </location>
</feature>
<dbReference type="PANTHER" id="PTHR33406:SF6">
    <property type="entry name" value="MEMBRANE PROTEIN YDGH-RELATED"/>
    <property type="match status" value="1"/>
</dbReference>
<evidence type="ECO:0000256" key="7">
    <source>
        <dbReference type="SAM" id="MobiDB-lite"/>
    </source>
</evidence>
<keyword evidence="6 8" id="KW-0472">Membrane</keyword>
<organism evidence="10 11">
    <name type="scientific">Catellatospora aurea</name>
    <dbReference type="NCBI Taxonomy" id="1337874"/>
    <lineage>
        <taxon>Bacteria</taxon>
        <taxon>Bacillati</taxon>
        <taxon>Actinomycetota</taxon>
        <taxon>Actinomycetes</taxon>
        <taxon>Micromonosporales</taxon>
        <taxon>Micromonosporaceae</taxon>
        <taxon>Catellatospora</taxon>
    </lineage>
</organism>
<dbReference type="EMBL" id="JBHTAC010000074">
    <property type="protein sequence ID" value="MFC7248041.1"/>
    <property type="molecule type" value="Genomic_DNA"/>
</dbReference>
<feature type="transmembrane region" description="Helical" evidence="8">
    <location>
        <begin position="384"/>
        <end position="403"/>
    </location>
</feature>
<accession>A0ABW2H6X7</accession>
<feature type="transmembrane region" description="Helical" evidence="8">
    <location>
        <begin position="689"/>
        <end position="715"/>
    </location>
</feature>
<proteinExistence type="inferred from homology"/>
<feature type="transmembrane region" description="Helical" evidence="8">
    <location>
        <begin position="29"/>
        <end position="50"/>
    </location>
</feature>
<comment type="subcellular location">
    <subcellularLocation>
        <location evidence="1">Cell membrane</location>
        <topology evidence="1">Multi-pass membrane protein</topology>
    </subcellularLocation>
</comment>
<comment type="caution">
    <text evidence="10">The sequence shown here is derived from an EMBL/GenBank/DDBJ whole genome shotgun (WGS) entry which is preliminary data.</text>
</comment>
<evidence type="ECO:0000259" key="9">
    <source>
        <dbReference type="Pfam" id="PF03176"/>
    </source>
</evidence>
<sequence>MTATREKKELRAAPEQEAAAPPRPRRRRWLLPALGLVVWLVLGGAMGGFASKTAEVQKNDNASFLPESAEATVVLDLSKKFAGLDVVPAQLVYGRDSGLTEADKTVIAEQLATIKRELGSRLADVPMLPNYSDDGKAAQVTVLFTETDAQKNMADVTWIRDHTGLPDGLNAHVGGLGGILTDMMEVFGSIDGLLLGVTVGIIGVILLIVYRSPILPVVVLFGAGLAFALANGVVYLLAKEEIITVSGQSQAILDVLVLGAATDYAMLLVSRFREELRHTESRYDAMRVALRASFEPILASGATVILGLLCLLVSDLASNKGLGPVGAIGIASSLAVSLTLLPAILALLGRVAFWPVRPKFGSAPVEEKGLWAKVSALVGRRARLVWIGTAVLLLAGVAGLTRLDADGIPQSEGFTGHPDSVSAQELTTAHFPGGTGSPAEIVTRAEKLDQVLLAVRQTKGVAEAAPFTGMPVMPVNGVGQTPGQAPASGQAPAPGQTPATGETPATGQTGTTGQGTQAPVVVPPLPEPKIVDGMARIDATLTDAADSPAALATVERLRAAVHAIDGADAKVGGFSAINYDVQHTSQRDRNVIIPLVLGVIFLILMVLLRSLIAPILLIATVVLSYLATLGISGVVFKDLLGFPGADSSYPLFAFVFLVALGVDYNIFLMTRVREEAAKLGHTPGTLKGLAVTGGVITSAGVVLAATFAALAVLPLVFVVEIAFAVAFGVLLDTLLVRSLLVPALTVDIGRFVWWPGRLWRSSAPEKVTDLP</sequence>
<evidence type="ECO:0000313" key="11">
    <source>
        <dbReference type="Proteomes" id="UP001596392"/>
    </source>
</evidence>
<feature type="transmembrane region" description="Helical" evidence="8">
    <location>
        <begin position="192"/>
        <end position="210"/>
    </location>
</feature>
<name>A0ABW2H6X7_9ACTN</name>
<comment type="similarity">
    <text evidence="2">Belongs to the resistance-nodulation-cell division (RND) (TC 2.A.6) family. MmpL subfamily.</text>
</comment>
<dbReference type="SUPFAM" id="SSF82866">
    <property type="entry name" value="Multidrug efflux transporter AcrB transmembrane domain"/>
    <property type="match status" value="2"/>
</dbReference>
<feature type="transmembrane region" description="Helical" evidence="8">
    <location>
        <begin position="326"/>
        <end position="349"/>
    </location>
</feature>
<evidence type="ECO:0000313" key="10">
    <source>
        <dbReference type="EMBL" id="MFC7248041.1"/>
    </source>
</evidence>
<evidence type="ECO:0000256" key="1">
    <source>
        <dbReference type="ARBA" id="ARBA00004651"/>
    </source>
</evidence>
<dbReference type="InterPro" id="IPR050545">
    <property type="entry name" value="Mycobact_MmpL"/>
</dbReference>
<keyword evidence="4 8" id="KW-0812">Transmembrane</keyword>
<feature type="transmembrane region" description="Helical" evidence="8">
    <location>
        <begin position="591"/>
        <end position="608"/>
    </location>
</feature>
<dbReference type="Gene3D" id="1.20.1640.10">
    <property type="entry name" value="Multidrug efflux transporter AcrB transmembrane domain"/>
    <property type="match status" value="2"/>
</dbReference>
<feature type="region of interest" description="Disordered" evidence="7">
    <location>
        <begin position="1"/>
        <end position="24"/>
    </location>
</feature>